<comment type="subcellular location">
    <subcellularLocation>
        <location evidence="5">Cell membrane</location>
        <topology evidence="5">Multi-pass membrane protein</topology>
    </subcellularLocation>
    <subcellularLocation>
        <location evidence="1">Membrane</location>
        <topology evidence="1">Multi-pass membrane protein</topology>
    </subcellularLocation>
</comment>
<protein>
    <recommendedName>
        <fullName evidence="5">Probable membrane transporter protein</fullName>
    </recommendedName>
</protein>
<feature type="transmembrane region" description="Helical" evidence="5">
    <location>
        <begin position="212"/>
        <end position="233"/>
    </location>
</feature>
<keyword evidence="2 5" id="KW-0812">Transmembrane</keyword>
<gene>
    <name evidence="6" type="ORF">HNQ59_000306</name>
</gene>
<feature type="transmembrane region" description="Helical" evidence="5">
    <location>
        <begin position="12"/>
        <end position="39"/>
    </location>
</feature>
<dbReference type="EMBL" id="JACHHY010000002">
    <property type="protein sequence ID" value="MBB5017044.1"/>
    <property type="molecule type" value="Genomic_DNA"/>
</dbReference>
<organism evidence="6 7">
    <name type="scientific">Chitinivorax tropicus</name>
    <dbReference type="NCBI Taxonomy" id="714531"/>
    <lineage>
        <taxon>Bacteria</taxon>
        <taxon>Pseudomonadati</taxon>
        <taxon>Pseudomonadota</taxon>
        <taxon>Betaproteobacteria</taxon>
        <taxon>Chitinivorax</taxon>
    </lineage>
</organism>
<keyword evidence="5" id="KW-1003">Cell membrane</keyword>
<evidence type="ECO:0000256" key="4">
    <source>
        <dbReference type="ARBA" id="ARBA00023136"/>
    </source>
</evidence>
<dbReference type="RefSeq" id="WP_184034249.1">
    <property type="nucleotide sequence ID" value="NZ_JACHHY010000002.1"/>
</dbReference>
<keyword evidence="3 5" id="KW-1133">Transmembrane helix</keyword>
<comment type="similarity">
    <text evidence="5">Belongs to the 4-toluene sulfonate uptake permease (TSUP) (TC 2.A.102) family.</text>
</comment>
<proteinExistence type="inferred from homology"/>
<feature type="transmembrane region" description="Helical" evidence="5">
    <location>
        <begin position="139"/>
        <end position="159"/>
    </location>
</feature>
<dbReference type="PANTHER" id="PTHR43483">
    <property type="entry name" value="MEMBRANE TRANSPORTER PROTEIN HI_0806-RELATED"/>
    <property type="match status" value="1"/>
</dbReference>
<evidence type="ECO:0000313" key="6">
    <source>
        <dbReference type="EMBL" id="MBB5017044.1"/>
    </source>
</evidence>
<dbReference type="GO" id="GO:0005886">
    <property type="term" value="C:plasma membrane"/>
    <property type="evidence" value="ECO:0007669"/>
    <property type="project" value="UniProtKB-SubCell"/>
</dbReference>
<dbReference type="PANTHER" id="PTHR43483:SF3">
    <property type="entry name" value="MEMBRANE TRANSPORTER PROTEIN HI_0806-RELATED"/>
    <property type="match status" value="1"/>
</dbReference>
<keyword evidence="4 5" id="KW-0472">Membrane</keyword>
<comment type="caution">
    <text evidence="6">The sequence shown here is derived from an EMBL/GenBank/DDBJ whole genome shotgun (WGS) entry which is preliminary data.</text>
</comment>
<feature type="transmembrane region" description="Helical" evidence="5">
    <location>
        <begin position="109"/>
        <end position="127"/>
    </location>
</feature>
<evidence type="ECO:0000313" key="7">
    <source>
        <dbReference type="Proteomes" id="UP000575898"/>
    </source>
</evidence>
<dbReference type="AlphaFoldDB" id="A0A840MCK6"/>
<sequence>MTDFLSIFMWAYLGIGIGAGFLAGLLGVGGGLIIVPMLVFCFEQQGFHDPLHLALGTSLASILFTSLSSIRAHHGRQAVNWQIVRRITPGILVGTFLGAQIAGALPTTPLKWFFIVFIFYVAVQMLLNIKPQPSRGLPTLPGMTGVGLGIGSVSSLVGIGGGSLSVPFMSWCNVKIHEAIGTSAAIGFPIALAGAAGYITSGWAQPSLPMGSLGYVYLPALTGIVITSVLMAGQGAKLAHTLPVAQLKKAFAVLLLAVGSKMLADML</sequence>
<evidence type="ECO:0000256" key="1">
    <source>
        <dbReference type="ARBA" id="ARBA00004141"/>
    </source>
</evidence>
<feature type="transmembrane region" description="Helical" evidence="5">
    <location>
        <begin position="179"/>
        <end position="200"/>
    </location>
</feature>
<reference evidence="6 7" key="1">
    <citation type="submission" date="2020-08" db="EMBL/GenBank/DDBJ databases">
        <title>Genomic Encyclopedia of Type Strains, Phase IV (KMG-IV): sequencing the most valuable type-strain genomes for metagenomic binning, comparative biology and taxonomic classification.</title>
        <authorList>
            <person name="Goeker M."/>
        </authorList>
    </citation>
    <scope>NUCLEOTIDE SEQUENCE [LARGE SCALE GENOMIC DNA]</scope>
    <source>
        <strain evidence="6 7">DSM 27165</strain>
    </source>
</reference>
<dbReference type="Proteomes" id="UP000575898">
    <property type="component" value="Unassembled WGS sequence"/>
</dbReference>
<evidence type="ECO:0000256" key="2">
    <source>
        <dbReference type="ARBA" id="ARBA00022692"/>
    </source>
</evidence>
<dbReference type="Pfam" id="PF01925">
    <property type="entry name" value="TauE"/>
    <property type="match status" value="1"/>
</dbReference>
<evidence type="ECO:0000256" key="3">
    <source>
        <dbReference type="ARBA" id="ARBA00022989"/>
    </source>
</evidence>
<evidence type="ECO:0000256" key="5">
    <source>
        <dbReference type="RuleBase" id="RU363041"/>
    </source>
</evidence>
<accession>A0A840MCK6</accession>
<feature type="transmembrane region" description="Helical" evidence="5">
    <location>
        <begin position="51"/>
        <end position="71"/>
    </location>
</feature>
<feature type="transmembrane region" description="Helical" evidence="5">
    <location>
        <begin position="83"/>
        <end position="103"/>
    </location>
</feature>
<name>A0A840MCK6_9PROT</name>
<keyword evidence="7" id="KW-1185">Reference proteome</keyword>
<dbReference type="InterPro" id="IPR002781">
    <property type="entry name" value="TM_pro_TauE-like"/>
</dbReference>